<evidence type="ECO:0000256" key="8">
    <source>
        <dbReference type="ARBA" id="ARBA00022989"/>
    </source>
</evidence>
<dbReference type="GO" id="GO:0005886">
    <property type="term" value="C:plasma membrane"/>
    <property type="evidence" value="ECO:0007669"/>
    <property type="project" value="TreeGrafter"/>
</dbReference>
<dbReference type="GO" id="GO:0015279">
    <property type="term" value="F:store-operated calcium channel activity"/>
    <property type="evidence" value="ECO:0007669"/>
    <property type="project" value="TreeGrafter"/>
</dbReference>
<dbReference type="InterPro" id="IPR002110">
    <property type="entry name" value="Ankyrin_rpt"/>
</dbReference>
<evidence type="ECO:0000256" key="14">
    <source>
        <dbReference type="ARBA" id="ARBA00023303"/>
    </source>
</evidence>
<dbReference type="InterPro" id="IPR036770">
    <property type="entry name" value="Ankyrin_rpt-contain_sf"/>
</dbReference>
<protein>
    <submittedName>
        <fullName evidence="18">Transient receptor potential ion channel subfamily C trp-like protein</fullName>
    </submittedName>
</protein>
<evidence type="ECO:0000256" key="5">
    <source>
        <dbReference type="ARBA" id="ARBA00022537"/>
    </source>
</evidence>
<evidence type="ECO:0000256" key="15">
    <source>
        <dbReference type="PROSITE-ProRule" id="PRU00023"/>
    </source>
</evidence>
<dbReference type="GO" id="GO:0034703">
    <property type="term" value="C:cation channel complex"/>
    <property type="evidence" value="ECO:0007669"/>
    <property type="project" value="UniProtKB-ARBA"/>
</dbReference>
<reference evidence="18 19" key="1">
    <citation type="journal article" date="2018" name="Gigascience">
        <title>Genomes of trombidid mites reveal novel predicted allergens and laterally-transferred genes associated with secondary metabolism.</title>
        <authorList>
            <person name="Dong X."/>
            <person name="Chaisiri K."/>
            <person name="Xia D."/>
            <person name="Armstrong S.D."/>
            <person name="Fang Y."/>
            <person name="Donnelly M.J."/>
            <person name="Kadowaki T."/>
            <person name="McGarry J.W."/>
            <person name="Darby A.C."/>
            <person name="Makepeace B.L."/>
        </authorList>
    </citation>
    <scope>NUCLEOTIDE SEQUENCE [LARGE SCALE GENOMIC DNA]</scope>
    <source>
        <strain evidence="18">UoL-UT</strain>
    </source>
</reference>
<dbReference type="GO" id="GO:0044218">
    <property type="term" value="C:other organism cell membrane"/>
    <property type="evidence" value="ECO:0007669"/>
    <property type="project" value="UniProtKB-KW"/>
</dbReference>
<comment type="caution">
    <text evidence="18">The sequence shown here is derived from an EMBL/GenBank/DDBJ whole genome shotgun (WGS) entry which is preliminary data.</text>
</comment>
<keyword evidence="8 16" id="KW-1133">Transmembrane helix</keyword>
<keyword evidence="4" id="KW-0268">Exocytosis</keyword>
<dbReference type="Gene3D" id="1.25.40.20">
    <property type="entry name" value="Ankyrin repeat-containing domain"/>
    <property type="match status" value="1"/>
</dbReference>
<dbReference type="Pfam" id="PF12796">
    <property type="entry name" value="Ank_2"/>
    <property type="match status" value="1"/>
</dbReference>
<accession>A0A443SP32</accession>
<keyword evidence="5" id="KW-1052">Target cell membrane</keyword>
<dbReference type="PANTHER" id="PTHR10117:SF51">
    <property type="entry name" value="TRANSIENT RECEPTOR POTENTIAL PROTEIN"/>
    <property type="match status" value="1"/>
</dbReference>
<dbReference type="SUPFAM" id="SSF48403">
    <property type="entry name" value="Ankyrin repeat"/>
    <property type="match status" value="1"/>
</dbReference>
<evidence type="ECO:0000256" key="9">
    <source>
        <dbReference type="ARBA" id="ARBA00023028"/>
    </source>
</evidence>
<dbReference type="InterPro" id="IPR002153">
    <property type="entry name" value="TRPC_channel"/>
</dbReference>
<evidence type="ECO:0000256" key="3">
    <source>
        <dbReference type="ARBA" id="ARBA00022448"/>
    </source>
</evidence>
<dbReference type="SMART" id="SM00248">
    <property type="entry name" value="ANK"/>
    <property type="match status" value="2"/>
</dbReference>
<sequence length="963" mass="111034">MKERLLTVYDKKFLLCSERGDVVTVKRLLEAHKNSSKLDVNCVDPLGRSALVLAIENENMELIEVLLKQPSIRPGDALLHAINEEYVEAVEVLLQFEETIHKPKMPYSWECIDHNVSTYTKDITPLILAAHRDNYEILKILLDRGATLPLPHDVKCSCDECILATNEDCLKYSRSRINAYRALCSPSLIALSSRDPILTAFQLSWELRRLSKVEMEFAVEYNDLRGKVQHFAVALLDHVRTTNELQICLNYNPNQRIASDPENEQETLRLERLKLAIDYKQKHFVAHPNVQQMLGSVWYDGMPGFRRKGPIKQALEVLSIAMQFPIYSLFNVLLPNTKLGKKLKQPFVKFISHSASYVFFLSLLVLASQRVEYHIVTFFGLDEWSQYMRNAHVKERGKWPSLTECFIILYVLGFIWQETCELIEQGIWVYASNMWNIVDFMTNCVYINWMALRIFSIVQVYIQELRGNISVKLREDWDPYDPLLLSEGMFGAANIFSFLKLVHIFSVHPHLGPLQISLGRMVFDILKFFFLFILVLFAFGCGMNQLLWYYANKDFQKCTSKLISAEAHYALDQDHSCEIWRRFSNLFETSQTLFWASFGLIDLHNFEMTGIKTFTRFWGLLMFGSYSVINVVVLLNLLIAMMSNSYQLISGRSDVEWKFARAKLWISYFDDSSSVPPPFNLMPSCGKFCISVKKKLNNTLNQSFSGSINKKTYENVMRCLVRRYITREQRKAEETGPVTEDSVNEIKQDIAGFRYELLDILFNNGMRVNNKIHSDKDLAGKKERIRERRLLKGFNIGFVEKVRELSQIEGILKEENENGMLSVTKTASIRKRQLVQSRWTTAVTAIVKHNGSQIGRATPEQSNSIVDLREKVLSEKETNDLQKIDEEPKTNSALFKGNDLLSCSATKSLVNESCYEKKEKSDENVVDEKATCEKASIHCIDPATPEERKECNQTLVNIGDNWF</sequence>
<keyword evidence="11" id="KW-0406">Ion transport</keyword>
<dbReference type="SMART" id="SM01420">
    <property type="entry name" value="TRP_2"/>
    <property type="match status" value="1"/>
</dbReference>
<dbReference type="PROSITE" id="PS50297">
    <property type="entry name" value="ANK_REP_REGION"/>
    <property type="match status" value="1"/>
</dbReference>
<keyword evidence="13" id="KW-1053">Target membrane</keyword>
<dbReference type="PRINTS" id="PR01097">
    <property type="entry name" value="TRNSRECEPTRP"/>
</dbReference>
<dbReference type="Proteomes" id="UP000288716">
    <property type="component" value="Unassembled WGS sequence"/>
</dbReference>
<dbReference type="VEuPathDB" id="VectorBase:LDEU002800"/>
<dbReference type="STRING" id="299467.A0A443SP32"/>
<evidence type="ECO:0000256" key="13">
    <source>
        <dbReference type="ARBA" id="ARBA00023298"/>
    </source>
</evidence>
<keyword evidence="10 15" id="KW-0040">ANK repeat</keyword>
<comment type="subcellular location">
    <subcellularLocation>
        <location evidence="1">Membrane</location>
        <topology evidence="1">Multi-pass membrane protein</topology>
    </subcellularLocation>
    <subcellularLocation>
        <location evidence="2">Target cell membrane</location>
    </subcellularLocation>
</comment>
<feature type="transmembrane region" description="Helical" evidence="16">
    <location>
        <begin position="525"/>
        <end position="551"/>
    </location>
</feature>
<organism evidence="18 19">
    <name type="scientific">Leptotrombidium deliense</name>
    <dbReference type="NCBI Taxonomy" id="299467"/>
    <lineage>
        <taxon>Eukaryota</taxon>
        <taxon>Metazoa</taxon>
        <taxon>Ecdysozoa</taxon>
        <taxon>Arthropoda</taxon>
        <taxon>Chelicerata</taxon>
        <taxon>Arachnida</taxon>
        <taxon>Acari</taxon>
        <taxon>Acariformes</taxon>
        <taxon>Trombidiformes</taxon>
        <taxon>Prostigmata</taxon>
        <taxon>Anystina</taxon>
        <taxon>Parasitengona</taxon>
        <taxon>Trombiculoidea</taxon>
        <taxon>Trombiculidae</taxon>
        <taxon>Leptotrombidium</taxon>
    </lineage>
</organism>
<keyword evidence="9" id="KW-0800">Toxin</keyword>
<dbReference type="PROSITE" id="PS50088">
    <property type="entry name" value="ANK_REPEAT"/>
    <property type="match status" value="1"/>
</dbReference>
<evidence type="ECO:0000256" key="16">
    <source>
        <dbReference type="SAM" id="Phobius"/>
    </source>
</evidence>
<dbReference type="GO" id="GO:0006887">
    <property type="term" value="P:exocytosis"/>
    <property type="evidence" value="ECO:0007669"/>
    <property type="project" value="UniProtKB-KW"/>
</dbReference>
<keyword evidence="9" id="KW-0528">Neurotoxin</keyword>
<dbReference type="Pfam" id="PF00520">
    <property type="entry name" value="Ion_trans"/>
    <property type="match status" value="1"/>
</dbReference>
<dbReference type="OrthoDB" id="2373987at2759"/>
<dbReference type="EMBL" id="NCKV01001006">
    <property type="protein sequence ID" value="RWS29242.1"/>
    <property type="molecule type" value="Genomic_DNA"/>
</dbReference>
<evidence type="ECO:0000256" key="1">
    <source>
        <dbReference type="ARBA" id="ARBA00004141"/>
    </source>
</evidence>
<dbReference type="AlphaFoldDB" id="A0A443SP32"/>
<evidence type="ECO:0000259" key="17">
    <source>
        <dbReference type="SMART" id="SM01420"/>
    </source>
</evidence>
<proteinExistence type="predicted"/>
<keyword evidence="6 16" id="KW-0812">Transmembrane</keyword>
<dbReference type="PANTHER" id="PTHR10117">
    <property type="entry name" value="TRANSIENT RECEPTOR POTENTIAL CHANNEL"/>
    <property type="match status" value="1"/>
</dbReference>
<name>A0A443SP32_9ACAR</name>
<dbReference type="Pfam" id="PF00023">
    <property type="entry name" value="Ank"/>
    <property type="match status" value="1"/>
</dbReference>
<evidence type="ECO:0000256" key="11">
    <source>
        <dbReference type="ARBA" id="ARBA00023065"/>
    </source>
</evidence>
<evidence type="ECO:0000256" key="10">
    <source>
        <dbReference type="ARBA" id="ARBA00023043"/>
    </source>
</evidence>
<keyword evidence="12 16" id="KW-0472">Membrane</keyword>
<dbReference type="GO" id="GO:0070679">
    <property type="term" value="F:inositol 1,4,5 trisphosphate binding"/>
    <property type="evidence" value="ECO:0007669"/>
    <property type="project" value="TreeGrafter"/>
</dbReference>
<evidence type="ECO:0000256" key="4">
    <source>
        <dbReference type="ARBA" id="ARBA00022483"/>
    </source>
</evidence>
<feature type="repeat" description="ANK" evidence="15">
    <location>
        <begin position="121"/>
        <end position="153"/>
    </location>
</feature>
<evidence type="ECO:0000256" key="7">
    <source>
        <dbReference type="ARBA" id="ARBA00022737"/>
    </source>
</evidence>
<keyword evidence="19" id="KW-1185">Reference proteome</keyword>
<evidence type="ECO:0000256" key="6">
    <source>
        <dbReference type="ARBA" id="ARBA00022692"/>
    </source>
</evidence>
<evidence type="ECO:0000256" key="2">
    <source>
        <dbReference type="ARBA" id="ARBA00004175"/>
    </source>
</evidence>
<feature type="transmembrane region" description="Helical" evidence="16">
    <location>
        <begin position="617"/>
        <end position="642"/>
    </location>
</feature>
<dbReference type="InterPro" id="IPR013555">
    <property type="entry name" value="TRP_dom"/>
</dbReference>
<dbReference type="InterPro" id="IPR005821">
    <property type="entry name" value="Ion_trans_dom"/>
</dbReference>
<evidence type="ECO:0000256" key="12">
    <source>
        <dbReference type="ARBA" id="ARBA00023136"/>
    </source>
</evidence>
<dbReference type="NCBIfam" id="TIGR00870">
    <property type="entry name" value="trp"/>
    <property type="match status" value="1"/>
</dbReference>
<keyword evidence="9" id="KW-0638">Presynaptic neurotoxin</keyword>
<evidence type="ECO:0000313" key="19">
    <source>
        <dbReference type="Proteomes" id="UP000288716"/>
    </source>
</evidence>
<evidence type="ECO:0000313" key="18">
    <source>
        <dbReference type="EMBL" id="RWS29242.1"/>
    </source>
</evidence>
<keyword evidence="14" id="KW-0407">Ion channel</keyword>
<keyword evidence="18" id="KW-0675">Receptor</keyword>
<gene>
    <name evidence="18" type="ORF">B4U80_07038</name>
</gene>
<feature type="domain" description="Transient receptor ion channel" evidence="17">
    <location>
        <begin position="156"/>
        <end position="218"/>
    </location>
</feature>
<keyword evidence="7" id="KW-0677">Repeat</keyword>
<dbReference type="GO" id="GO:0044231">
    <property type="term" value="C:host cell presynaptic membrane"/>
    <property type="evidence" value="ECO:0007669"/>
    <property type="project" value="UniProtKB-KW"/>
</dbReference>
<keyword evidence="3" id="KW-0813">Transport</keyword>
<dbReference type="Pfam" id="PF08344">
    <property type="entry name" value="TRP_2"/>
    <property type="match status" value="1"/>
</dbReference>
<dbReference type="GO" id="GO:0051480">
    <property type="term" value="P:regulation of cytosolic calcium ion concentration"/>
    <property type="evidence" value="ECO:0007669"/>
    <property type="project" value="TreeGrafter"/>
</dbReference>